<dbReference type="GO" id="GO:0016831">
    <property type="term" value="F:carboxy-lyase activity"/>
    <property type="evidence" value="ECO:0007669"/>
    <property type="project" value="UniProtKB-KW"/>
</dbReference>
<comment type="caution">
    <text evidence="8">The sequence shown here is derived from an EMBL/GenBank/DDBJ whole genome shotgun (WGS) entry which is preliminary data.</text>
</comment>
<dbReference type="STRING" id="500637.PROVRUST_06485"/>
<dbReference type="AlphaFoldDB" id="D1P2Q8"/>
<comment type="similarity">
    <text evidence="2 7">Belongs to the group II decarboxylase family.</text>
</comment>
<proteinExistence type="inferred from homology"/>
<evidence type="ECO:0000256" key="4">
    <source>
        <dbReference type="ARBA" id="ARBA00022898"/>
    </source>
</evidence>
<accession>D1P2Q8</accession>
<sequence length="570" mass="64647">MMDQSELIARHSANQLTSEFEHQYQNIVANFFSRDPKKWPLFNDPQVQAITQFRKTVLADNQLIHHYPNGADLLSQLNSQTHVQQHMNFPGAQQDNLLTFASALCKNWENPLAVENVIAMPSDPALYGSMLGLLGNPNMVYCEYSGVADTMEKTVIKKMANLIGYDENQASGLFTQGGTMCNLYGYLFGIRKTLKDSKQLGMSVDQDYRIINSQGGHYSNMTNLSLLGVDIQNKTIRIKVASDNTIDLHDLEQQIRACYTVHCKIPVILLTAGTTDTFGVDEIKQVYDLRNRLCDEFEINDKPHIHVDAAVGWPIIFFINYDFNNNPLAINEATLFGLRHTVEKFKQLKYADSITIDFHKWGYVPYTSSLVMVRNGDDFKALENSPENFTYFEHDLEGQTHLQSTIECSRSGVGIFGAYAGLHYLGIEGYQTIIAHCLQNANYMRNQLIEMENAAVMVPQNQGPSVGFRLYSPKLQADPQAIFDYELSCASDKAAYETMIRNSKWHRNMFLTRGKSGLFTNWVDSIACSTYAEHNRFAYIPGEKAVFMNPTTERHHIDAFIQMLKEMSQA</sequence>
<evidence type="ECO:0000313" key="9">
    <source>
        <dbReference type="Proteomes" id="UP000005512"/>
    </source>
</evidence>
<comment type="cofactor">
    <cofactor evidence="1 6 7">
        <name>pyridoxal 5'-phosphate</name>
        <dbReference type="ChEBI" id="CHEBI:597326"/>
    </cofactor>
</comment>
<keyword evidence="4 6" id="KW-0663">Pyridoxal phosphate</keyword>
<evidence type="ECO:0000256" key="2">
    <source>
        <dbReference type="ARBA" id="ARBA00009533"/>
    </source>
</evidence>
<evidence type="ECO:0000313" key="8">
    <source>
        <dbReference type="EMBL" id="EFB72413.1"/>
    </source>
</evidence>
<evidence type="ECO:0000256" key="5">
    <source>
        <dbReference type="ARBA" id="ARBA00023239"/>
    </source>
</evidence>
<protein>
    <submittedName>
        <fullName evidence="8">Pyridoxal-dependent decarboxylase domain protein</fullName>
    </submittedName>
</protein>
<dbReference type="InterPro" id="IPR002129">
    <property type="entry name" value="PyrdxlP-dep_de-COase"/>
</dbReference>
<dbReference type="InterPro" id="IPR015421">
    <property type="entry name" value="PyrdxlP-dep_Trfase_major"/>
</dbReference>
<reference evidence="8" key="1">
    <citation type="submission" date="2009-12" db="EMBL/GenBank/DDBJ databases">
        <authorList>
            <person name="Weinstock G."/>
            <person name="Sodergren E."/>
            <person name="Clifton S."/>
            <person name="Fulton L."/>
            <person name="Fulton B."/>
            <person name="Courtney L."/>
            <person name="Fronick C."/>
            <person name="Harrison M."/>
            <person name="Strong C."/>
            <person name="Farmer C."/>
            <person name="Delahaunty K."/>
            <person name="Markovic C."/>
            <person name="Hall O."/>
            <person name="Minx P."/>
            <person name="Tomlinson C."/>
            <person name="Mitreva M."/>
            <person name="Nelson J."/>
            <person name="Hou S."/>
            <person name="Wollam A."/>
            <person name="Pepin K.H."/>
            <person name="Johnson M."/>
            <person name="Bhonagiri V."/>
            <person name="Nash W.E."/>
            <person name="Warren W."/>
            <person name="Chinwalla A."/>
            <person name="Mardis E.R."/>
            <person name="Wilson R.K."/>
        </authorList>
    </citation>
    <scope>NUCLEOTIDE SEQUENCE [LARGE SCALE GENOMIC DNA]</scope>
    <source>
        <strain evidence="8">DSM 4541</strain>
    </source>
</reference>
<organism evidence="8 9">
    <name type="scientific">Providencia rustigianii DSM 4541</name>
    <dbReference type="NCBI Taxonomy" id="500637"/>
    <lineage>
        <taxon>Bacteria</taxon>
        <taxon>Pseudomonadati</taxon>
        <taxon>Pseudomonadota</taxon>
        <taxon>Gammaproteobacteria</taxon>
        <taxon>Enterobacterales</taxon>
        <taxon>Morganellaceae</taxon>
        <taxon>Providencia</taxon>
    </lineage>
</organism>
<dbReference type="PANTHER" id="PTHR45677:SF8">
    <property type="entry name" value="CYSTEINE SULFINIC ACID DECARBOXYLASE"/>
    <property type="match status" value="1"/>
</dbReference>
<evidence type="ECO:0000256" key="6">
    <source>
        <dbReference type="PIRSR" id="PIRSR602129-50"/>
    </source>
</evidence>
<dbReference type="SUPFAM" id="SSF53383">
    <property type="entry name" value="PLP-dependent transferases"/>
    <property type="match status" value="1"/>
</dbReference>
<gene>
    <name evidence="8" type="ORF">PROVRUST_06485</name>
</gene>
<dbReference type="Gene3D" id="3.40.640.10">
    <property type="entry name" value="Type I PLP-dependent aspartate aminotransferase-like (Major domain)"/>
    <property type="match status" value="1"/>
</dbReference>
<dbReference type="GO" id="GO:0030170">
    <property type="term" value="F:pyridoxal phosphate binding"/>
    <property type="evidence" value="ECO:0007669"/>
    <property type="project" value="InterPro"/>
</dbReference>
<dbReference type="PANTHER" id="PTHR45677">
    <property type="entry name" value="GLUTAMATE DECARBOXYLASE-RELATED"/>
    <property type="match status" value="1"/>
</dbReference>
<feature type="modified residue" description="N6-(pyridoxal phosphate)lysine" evidence="6">
    <location>
        <position position="360"/>
    </location>
</feature>
<keyword evidence="5 7" id="KW-0456">Lyase</keyword>
<evidence type="ECO:0000256" key="1">
    <source>
        <dbReference type="ARBA" id="ARBA00001933"/>
    </source>
</evidence>
<dbReference type="EMBL" id="ABXV02000023">
    <property type="protein sequence ID" value="EFB72413.1"/>
    <property type="molecule type" value="Genomic_DNA"/>
</dbReference>
<dbReference type="GO" id="GO:0005737">
    <property type="term" value="C:cytoplasm"/>
    <property type="evidence" value="ECO:0007669"/>
    <property type="project" value="TreeGrafter"/>
</dbReference>
<evidence type="ECO:0000256" key="7">
    <source>
        <dbReference type="RuleBase" id="RU000382"/>
    </source>
</evidence>
<keyword evidence="3" id="KW-0210">Decarboxylase</keyword>
<dbReference type="InterPro" id="IPR015424">
    <property type="entry name" value="PyrdxlP-dep_Trfase"/>
</dbReference>
<dbReference type="GO" id="GO:0019752">
    <property type="term" value="P:carboxylic acid metabolic process"/>
    <property type="evidence" value="ECO:0007669"/>
    <property type="project" value="InterPro"/>
</dbReference>
<name>D1P2Q8_9GAMM</name>
<keyword evidence="9" id="KW-1185">Reference proteome</keyword>
<evidence type="ECO:0000256" key="3">
    <source>
        <dbReference type="ARBA" id="ARBA00022793"/>
    </source>
</evidence>
<dbReference type="eggNOG" id="COG0076">
    <property type="taxonomic scope" value="Bacteria"/>
</dbReference>
<dbReference type="HOGENOM" id="CLU_034727_0_0_6"/>
<dbReference type="Pfam" id="PF00282">
    <property type="entry name" value="Pyridoxal_deC"/>
    <property type="match status" value="1"/>
</dbReference>
<dbReference type="Proteomes" id="UP000005512">
    <property type="component" value="Unassembled WGS sequence"/>
</dbReference>